<evidence type="ECO:0000256" key="1">
    <source>
        <dbReference type="SAM" id="SignalP"/>
    </source>
</evidence>
<dbReference type="PANTHER" id="PTHR42060">
    <property type="entry name" value="NHL REPEAT-CONTAINING PROTEIN-RELATED"/>
    <property type="match status" value="1"/>
</dbReference>
<protein>
    <recommendedName>
        <fullName evidence="4">Six-bladed beta-propeller-like protein</fullName>
    </recommendedName>
</protein>
<evidence type="ECO:0000313" key="3">
    <source>
        <dbReference type="Proteomes" id="UP000007796"/>
    </source>
</evidence>
<feature type="chain" id="PRO_5003260985" description="Six-bladed beta-propeller-like protein" evidence="1">
    <location>
        <begin position="20"/>
        <end position="347"/>
    </location>
</feature>
<dbReference type="SUPFAM" id="SSF63829">
    <property type="entry name" value="Calcium-dependent phosphotriesterase"/>
    <property type="match status" value="1"/>
</dbReference>
<reference evidence="2 3" key="1">
    <citation type="journal article" date="2011" name="Proc. Natl. Acad. Sci. U.S.A.">
        <title>Genome and transcriptome analyses of the mountain pine beetle-fungal symbiont Grosmannia clavigera, a lodgepole pine pathogen.</title>
        <authorList>
            <person name="DiGuistini S."/>
            <person name="Wang Y."/>
            <person name="Liao N.Y."/>
            <person name="Taylor G."/>
            <person name="Tanguay P."/>
            <person name="Feau N."/>
            <person name="Henrissat B."/>
            <person name="Chan S.K."/>
            <person name="Hesse-Orce U."/>
            <person name="Alamouti S.M."/>
            <person name="Tsui C.K.M."/>
            <person name="Docking R.T."/>
            <person name="Levasseur A."/>
            <person name="Haridas S."/>
            <person name="Robertson G."/>
            <person name="Birol I."/>
            <person name="Holt R.A."/>
            <person name="Marra M.A."/>
            <person name="Hamelin R.C."/>
            <person name="Hirst M."/>
            <person name="Jones S.J.M."/>
            <person name="Bohlmann J."/>
            <person name="Breuil C."/>
        </authorList>
    </citation>
    <scope>NUCLEOTIDE SEQUENCE [LARGE SCALE GENOMIC DNA]</scope>
    <source>
        <strain evidence="3">kw1407 / UAMH 11150</strain>
    </source>
</reference>
<dbReference type="Gene3D" id="2.120.10.30">
    <property type="entry name" value="TolB, C-terminal domain"/>
    <property type="match status" value="1"/>
</dbReference>
<gene>
    <name evidence="2" type="ORF">CMQ_7256</name>
</gene>
<dbReference type="OrthoDB" id="9977941at2759"/>
<accession>F0XQD9</accession>
<dbReference type="InterPro" id="IPR011042">
    <property type="entry name" value="6-blade_b-propeller_TolB-like"/>
</dbReference>
<proteinExistence type="predicted"/>
<evidence type="ECO:0008006" key="4">
    <source>
        <dbReference type="Google" id="ProtNLM"/>
    </source>
</evidence>
<dbReference type="GeneID" id="25980780"/>
<organism evidence="3">
    <name type="scientific">Grosmannia clavigera (strain kw1407 / UAMH 11150)</name>
    <name type="common">Blue stain fungus</name>
    <name type="synonym">Graphiocladiella clavigera</name>
    <dbReference type="NCBI Taxonomy" id="655863"/>
    <lineage>
        <taxon>Eukaryota</taxon>
        <taxon>Fungi</taxon>
        <taxon>Dikarya</taxon>
        <taxon>Ascomycota</taxon>
        <taxon>Pezizomycotina</taxon>
        <taxon>Sordariomycetes</taxon>
        <taxon>Sordariomycetidae</taxon>
        <taxon>Ophiostomatales</taxon>
        <taxon>Ophiostomataceae</taxon>
        <taxon>Leptographium</taxon>
    </lineage>
</organism>
<keyword evidence="1" id="KW-0732">Signal</keyword>
<evidence type="ECO:0000313" key="2">
    <source>
        <dbReference type="EMBL" id="EFX00254.1"/>
    </source>
</evidence>
<dbReference type="RefSeq" id="XP_014169736.1">
    <property type="nucleotide sequence ID" value="XM_014314261.1"/>
</dbReference>
<dbReference type="InParanoid" id="F0XQD9"/>
<dbReference type="AlphaFoldDB" id="F0XQD9"/>
<dbReference type="eggNOG" id="ENOG502S00D">
    <property type="taxonomic scope" value="Eukaryota"/>
</dbReference>
<dbReference type="HOGENOM" id="CLU_052989_0_1_1"/>
<sequence>MQLLSGLLGLAAVASTTLAAVSKSSPPAANVSVLTTFSFPSWAENLAVRASGEILVSRLEAPAVYQIDPATGAATLVYAWDASAYKGCLGIAEMTTDVFYVITSAFIDDDFVKQSGINSIFEVDMRAFVIGSDGVVTTNATVRKLVDVPEADFLNGMAVLDDSYILVSDVYAGEIYKIDTATANYSVVISDPLMKFDYASHPPTNLGSNGIKIHDGCLYWTNTAAGFLARIAIDAGANPIGSSAIAVTGVPKADDFFIRSDGVAFICQNQMDTLSVAYLDNSASTPAYAIAGSNTSTILAGVTAAKFGRRSVDESTLYLSTSGALALAINGSVVVAGTISSIDTTLY</sequence>
<feature type="signal peptide" evidence="1">
    <location>
        <begin position="1"/>
        <end position="19"/>
    </location>
</feature>
<dbReference type="InterPro" id="IPR052998">
    <property type="entry name" value="Hetero-Diels-Alderase-like"/>
</dbReference>
<name>F0XQD9_GROCL</name>
<dbReference type="Proteomes" id="UP000007796">
    <property type="component" value="Unassembled WGS sequence"/>
</dbReference>
<dbReference type="EMBL" id="GL629801">
    <property type="protein sequence ID" value="EFX00254.1"/>
    <property type="molecule type" value="Genomic_DNA"/>
</dbReference>
<keyword evidence="3" id="KW-1185">Reference proteome</keyword>
<dbReference type="PANTHER" id="PTHR42060:SF1">
    <property type="entry name" value="NHL REPEAT-CONTAINING PROTEIN"/>
    <property type="match status" value="1"/>
</dbReference>